<dbReference type="AlphaFoldDB" id="A0A518H439"/>
<evidence type="ECO:0000313" key="1">
    <source>
        <dbReference type="EMBL" id="QDV35631.1"/>
    </source>
</evidence>
<proteinExistence type="predicted"/>
<name>A0A518H439_9BACT</name>
<organism evidence="1 2">
    <name type="scientific">Tautonia plasticadhaerens</name>
    <dbReference type="NCBI Taxonomy" id="2527974"/>
    <lineage>
        <taxon>Bacteria</taxon>
        <taxon>Pseudomonadati</taxon>
        <taxon>Planctomycetota</taxon>
        <taxon>Planctomycetia</taxon>
        <taxon>Isosphaerales</taxon>
        <taxon>Isosphaeraceae</taxon>
        <taxon>Tautonia</taxon>
    </lineage>
</organism>
<dbReference type="Proteomes" id="UP000317835">
    <property type="component" value="Chromosome"/>
</dbReference>
<gene>
    <name evidence="1" type="ORF">ElP_35350</name>
</gene>
<dbReference type="KEGG" id="tpla:ElP_35350"/>
<sequence length="97" mass="10980">MIWCRCKLGPMRAYWVVFSWSIHAAYKETILAEGYEPTLPAAEEAALEVVGRIRRRFKAVETDSAGIAARLHKIRVAERRKQSGRNCDNAQVCSRAS</sequence>
<dbReference type="EMBL" id="CP036426">
    <property type="protein sequence ID" value="QDV35631.1"/>
    <property type="molecule type" value="Genomic_DNA"/>
</dbReference>
<protein>
    <submittedName>
        <fullName evidence="1">Uncharacterized protein</fullName>
    </submittedName>
</protein>
<reference evidence="1 2" key="1">
    <citation type="submission" date="2019-02" db="EMBL/GenBank/DDBJ databases">
        <title>Deep-cultivation of Planctomycetes and their phenomic and genomic characterization uncovers novel biology.</title>
        <authorList>
            <person name="Wiegand S."/>
            <person name="Jogler M."/>
            <person name="Boedeker C."/>
            <person name="Pinto D."/>
            <person name="Vollmers J."/>
            <person name="Rivas-Marin E."/>
            <person name="Kohn T."/>
            <person name="Peeters S.H."/>
            <person name="Heuer A."/>
            <person name="Rast P."/>
            <person name="Oberbeckmann S."/>
            <person name="Bunk B."/>
            <person name="Jeske O."/>
            <person name="Meyerdierks A."/>
            <person name="Storesund J.E."/>
            <person name="Kallscheuer N."/>
            <person name="Luecker S."/>
            <person name="Lage O.M."/>
            <person name="Pohl T."/>
            <person name="Merkel B.J."/>
            <person name="Hornburger P."/>
            <person name="Mueller R.-W."/>
            <person name="Bruemmer F."/>
            <person name="Labrenz M."/>
            <person name="Spormann A.M."/>
            <person name="Op den Camp H."/>
            <person name="Overmann J."/>
            <person name="Amann R."/>
            <person name="Jetten M.S.M."/>
            <person name="Mascher T."/>
            <person name="Medema M.H."/>
            <person name="Devos D.P."/>
            <person name="Kaster A.-K."/>
            <person name="Ovreas L."/>
            <person name="Rohde M."/>
            <person name="Galperin M.Y."/>
            <person name="Jogler C."/>
        </authorList>
    </citation>
    <scope>NUCLEOTIDE SEQUENCE [LARGE SCALE GENOMIC DNA]</scope>
    <source>
        <strain evidence="1 2">ElP</strain>
    </source>
</reference>
<accession>A0A518H439</accession>
<evidence type="ECO:0000313" key="2">
    <source>
        <dbReference type="Proteomes" id="UP000317835"/>
    </source>
</evidence>
<keyword evidence="2" id="KW-1185">Reference proteome</keyword>